<proteinExistence type="predicted"/>
<dbReference type="InterPro" id="IPR040724">
    <property type="entry name" value="PheRS_DBD1"/>
</dbReference>
<evidence type="ECO:0000313" key="3">
    <source>
        <dbReference type="EMBL" id="PRQ23228.1"/>
    </source>
</evidence>
<dbReference type="AlphaFoldDB" id="A0A2P6PMR4"/>
<dbReference type="InterPro" id="IPR040725">
    <property type="entry name" value="PheRS_DBD3"/>
</dbReference>
<keyword evidence="4" id="KW-1185">Reference proteome</keyword>
<dbReference type="Gramene" id="PRQ23228">
    <property type="protein sequence ID" value="PRQ23228"/>
    <property type="gene ID" value="RchiOBHm_Chr6g0259031"/>
</dbReference>
<reference evidence="3 4" key="1">
    <citation type="journal article" date="2018" name="Nat. Genet.">
        <title>The Rosa genome provides new insights in the design of modern roses.</title>
        <authorList>
            <person name="Bendahmane M."/>
        </authorList>
    </citation>
    <scope>NUCLEOTIDE SEQUENCE [LARGE SCALE GENOMIC DNA]</scope>
    <source>
        <strain evidence="4">cv. Old Blush</strain>
    </source>
</reference>
<dbReference type="Pfam" id="PF18553">
    <property type="entry name" value="PheRS_DBD3"/>
    <property type="match status" value="1"/>
</dbReference>
<dbReference type="STRING" id="74649.A0A2P6PMR4"/>
<dbReference type="Gene3D" id="1.10.10.2330">
    <property type="match status" value="1"/>
</dbReference>
<dbReference type="Proteomes" id="UP000238479">
    <property type="component" value="Chromosome 6"/>
</dbReference>
<organism evidence="3 4">
    <name type="scientific">Rosa chinensis</name>
    <name type="common">China rose</name>
    <dbReference type="NCBI Taxonomy" id="74649"/>
    <lineage>
        <taxon>Eukaryota</taxon>
        <taxon>Viridiplantae</taxon>
        <taxon>Streptophyta</taxon>
        <taxon>Embryophyta</taxon>
        <taxon>Tracheophyta</taxon>
        <taxon>Spermatophyta</taxon>
        <taxon>Magnoliopsida</taxon>
        <taxon>eudicotyledons</taxon>
        <taxon>Gunneridae</taxon>
        <taxon>Pentapetalae</taxon>
        <taxon>rosids</taxon>
        <taxon>fabids</taxon>
        <taxon>Rosales</taxon>
        <taxon>Rosaceae</taxon>
        <taxon>Rosoideae</taxon>
        <taxon>Rosoideae incertae sedis</taxon>
        <taxon>Rosa</taxon>
    </lineage>
</organism>
<comment type="caution">
    <text evidence="3">The sequence shown here is derived from an EMBL/GenBank/DDBJ whole genome shotgun (WGS) entry which is preliminary data.</text>
</comment>
<dbReference type="Gene3D" id="3.30.1370.240">
    <property type="match status" value="1"/>
</dbReference>
<feature type="domain" description="PheRS DNA binding" evidence="1">
    <location>
        <begin position="4"/>
        <end position="56"/>
    </location>
</feature>
<gene>
    <name evidence="3" type="ORF">RchiOBHm_Chr6g0259031</name>
</gene>
<dbReference type="EMBL" id="PDCK01000044">
    <property type="protein sequence ID" value="PRQ23228.1"/>
    <property type="molecule type" value="Genomic_DNA"/>
</dbReference>
<keyword evidence="3" id="KW-0436">Ligase</keyword>
<dbReference type="GO" id="GO:0004826">
    <property type="term" value="F:phenylalanine-tRNA ligase activity"/>
    <property type="evidence" value="ECO:0007669"/>
    <property type="project" value="UniProtKB-EC"/>
</dbReference>
<sequence>MAEDVVLEYLQNHHEIADSQLFAAQANINHDDIANAINSLTDHGYVDSQEIIEETWLLTEAGKTYAVHGSPEVRLFLAIPQEGITKDELQKKFDASEFKIACAKAAQNRWVDFGRQLVTRKIQLVDNDKVQTLLLQIQNAEENISQDDIKALTKRKLIVLQVKQGFSVRRGPNYALQQ</sequence>
<dbReference type="EC" id="6.1.1.20" evidence="3"/>
<protein>
    <submittedName>
        <fullName evidence="3">Putative phenylalanine--tRNA ligase</fullName>
        <ecNumber evidence="3">6.1.1.20</ecNumber>
    </submittedName>
</protein>
<dbReference type="Pfam" id="PF18552">
    <property type="entry name" value="PheRS_DBD1"/>
    <property type="match status" value="1"/>
</dbReference>
<dbReference type="OMA" id="AMANGWV"/>
<evidence type="ECO:0000259" key="1">
    <source>
        <dbReference type="Pfam" id="PF18552"/>
    </source>
</evidence>
<evidence type="ECO:0000259" key="2">
    <source>
        <dbReference type="Pfam" id="PF18553"/>
    </source>
</evidence>
<feature type="domain" description="PheRS DNA binding" evidence="2">
    <location>
        <begin position="70"/>
        <end position="122"/>
    </location>
</feature>
<evidence type="ECO:0000313" key="4">
    <source>
        <dbReference type="Proteomes" id="UP000238479"/>
    </source>
</evidence>
<accession>A0A2P6PMR4</accession>
<name>A0A2P6PMR4_ROSCH</name>
<dbReference type="OrthoDB" id="238316at2759"/>
<dbReference type="Gene3D" id="1.10.10.2320">
    <property type="match status" value="1"/>
</dbReference>